<dbReference type="GO" id="GO:0034511">
    <property type="term" value="F:U3 snoRNA binding"/>
    <property type="evidence" value="ECO:0007669"/>
    <property type="project" value="EnsemblFungi"/>
</dbReference>
<keyword evidence="2 5" id="KW-0853">WD repeat</keyword>
<feature type="repeat" description="WD" evidence="5">
    <location>
        <begin position="351"/>
        <end position="392"/>
    </location>
</feature>
<evidence type="ECO:0000256" key="4">
    <source>
        <dbReference type="ARBA" id="ARBA00023242"/>
    </source>
</evidence>
<sequence>MAGDSFLSDPSRKRKRSNKTTSTVRQGKSKSGGARPSSNQHDEEISSGSDSDGGKGNEEEYDEENVSSDEEFVQENAADKRRRLAKQYLDNLKNDDFADDDFDAQEMDDDIVSRRLQMDVAEDKGFIYKFIGDKVLSQIDDCKFTTTRIGSKNLTSLSINYPYLFTVSKDIELIKWNISKAKPQRIKHTRGGHQYFQLNSNPQSNHHWDQINCIATSPDGKYVVTGGNDARLIIWSSENLTCLKVLETRSSVNSITFRRNTDQLYAACSDLRIRTYSINQFAQLEILYGHQDNISDISSLGRETCVSVGSRDKTAMFWKISEESRLTFRGGDSTEKKHKKKKGQDEENDELPFHSEGSIDVVTMLDESHFVTGSDNGNISLWSLAKKKPLSTKRLAHGLLPQFKPNQASAEVNEDEANRQIPERQPYWITSIHAIPYSDLFVSGSYSGSIKLWKLDQDGLRNFKLIGEINNINGVVVDIKSAEIKNENKVSIYALISKEHKFGRWLGKVQGARNCLVHFAFDI</sequence>
<dbReference type="RefSeq" id="XP_020074375.1">
    <property type="nucleotide sequence ID" value="XM_020219543.1"/>
</dbReference>
<feature type="repeat" description="WD" evidence="5">
    <location>
        <begin position="204"/>
        <end position="245"/>
    </location>
</feature>
<accession>A0A1E4RDG4</accession>
<dbReference type="GO" id="GO:0000480">
    <property type="term" value="P:endonucleolytic cleavage in 5'-ETS of tricistronic rRNA transcript (SSU-rRNA, 5.8S rRNA, LSU-rRNA)"/>
    <property type="evidence" value="ECO:0007669"/>
    <property type="project" value="EnsemblFungi"/>
</dbReference>
<proteinExistence type="predicted"/>
<dbReference type="InterPro" id="IPR001680">
    <property type="entry name" value="WD40_rpt"/>
</dbReference>
<evidence type="ECO:0000256" key="1">
    <source>
        <dbReference type="ARBA" id="ARBA00004123"/>
    </source>
</evidence>
<dbReference type="SMART" id="SM00320">
    <property type="entry name" value="WD40"/>
    <property type="match status" value="5"/>
</dbReference>
<evidence type="ECO:0000256" key="6">
    <source>
        <dbReference type="SAM" id="MobiDB-lite"/>
    </source>
</evidence>
<dbReference type="PANTHER" id="PTHR19865:SF0">
    <property type="entry name" value="U3 SMALL NUCLEOLAR RNA-INTERACTING PROTEIN 2"/>
    <property type="match status" value="1"/>
</dbReference>
<gene>
    <name evidence="7" type="ORF">HYPBUDRAFT_13454</name>
</gene>
<reference evidence="8" key="1">
    <citation type="submission" date="2016-05" db="EMBL/GenBank/DDBJ databases">
        <title>Comparative genomics of biotechnologically important yeasts.</title>
        <authorList>
            <consortium name="DOE Joint Genome Institute"/>
            <person name="Riley R."/>
            <person name="Haridas S."/>
            <person name="Wolfe K.H."/>
            <person name="Lopes M.R."/>
            <person name="Hittinger C.T."/>
            <person name="Goker M."/>
            <person name="Salamov A."/>
            <person name="Wisecaver J."/>
            <person name="Long T.M."/>
            <person name="Aerts A.L."/>
            <person name="Barry K."/>
            <person name="Choi C."/>
            <person name="Clum A."/>
            <person name="Coughlan A.Y."/>
            <person name="Deshpande S."/>
            <person name="Douglass A.P."/>
            <person name="Hanson S.J."/>
            <person name="Klenk H.-P."/>
            <person name="Labutti K."/>
            <person name="Lapidus A."/>
            <person name="Lindquist E."/>
            <person name="Lipzen A."/>
            <person name="Meier-Kolthoff J.P."/>
            <person name="Ohm R.A."/>
            <person name="Otillar R.P."/>
            <person name="Pangilinan J."/>
            <person name="Peng Y."/>
            <person name="Rokas A."/>
            <person name="Rosa C.A."/>
            <person name="Scheuner C."/>
            <person name="Sibirny A.A."/>
            <person name="Slot J.C."/>
            <person name="Stielow J.B."/>
            <person name="Sun H."/>
            <person name="Kurtzman C.P."/>
            <person name="Blackwell M."/>
            <person name="Grigoriev I.V."/>
            <person name="Jeffries T.W."/>
        </authorList>
    </citation>
    <scope>NUCLEOTIDE SEQUENCE [LARGE SCALE GENOMIC DNA]</scope>
    <source>
        <strain evidence="8">NRRL Y-1933</strain>
    </source>
</reference>
<keyword evidence="8" id="KW-1185">Reference proteome</keyword>
<dbReference type="PROSITE" id="PS50082">
    <property type="entry name" value="WD_REPEATS_2"/>
    <property type="match status" value="3"/>
</dbReference>
<dbReference type="AlphaFoldDB" id="A0A1E4RDG4"/>
<dbReference type="GO" id="GO:0000472">
    <property type="term" value="P:endonucleolytic cleavage to generate mature 5'-end of SSU-rRNA from (SSU-rRNA, 5.8S rRNA, LSU-rRNA)"/>
    <property type="evidence" value="ECO:0007669"/>
    <property type="project" value="EnsemblFungi"/>
</dbReference>
<dbReference type="GO" id="GO:0032040">
    <property type="term" value="C:small-subunit processome"/>
    <property type="evidence" value="ECO:0007669"/>
    <property type="project" value="EnsemblFungi"/>
</dbReference>
<dbReference type="Proteomes" id="UP000095085">
    <property type="component" value="Unassembled WGS sequence"/>
</dbReference>
<comment type="subcellular location">
    <subcellularLocation>
        <location evidence="1">Nucleus</location>
    </subcellularLocation>
</comment>
<protein>
    <submittedName>
        <fullName evidence="7">WD40 repeat-like protein</fullName>
    </submittedName>
</protein>
<dbReference type="STRING" id="984485.A0A1E4RDG4"/>
<evidence type="ECO:0000256" key="2">
    <source>
        <dbReference type="ARBA" id="ARBA00022574"/>
    </source>
</evidence>
<feature type="repeat" description="WD" evidence="5">
    <location>
        <begin position="287"/>
        <end position="328"/>
    </location>
</feature>
<dbReference type="PANTHER" id="PTHR19865">
    <property type="entry name" value="U3 SMALL NUCLEOLAR RNA INTERACTING PROTEIN 2"/>
    <property type="match status" value="1"/>
</dbReference>
<dbReference type="EMBL" id="KV454545">
    <property type="protein sequence ID" value="ODV65308.1"/>
    <property type="molecule type" value="Genomic_DNA"/>
</dbReference>
<dbReference type="FunFam" id="2.130.10.10:FF:000644">
    <property type="entry name" value="Rrp9p"/>
    <property type="match status" value="1"/>
</dbReference>
<dbReference type="GO" id="GO:0000447">
    <property type="term" value="P:endonucleolytic cleavage in ITS1 to separate SSU-rRNA from 5.8S rRNA and LSU-rRNA from tricistronic rRNA transcript (SSU-rRNA, 5.8S rRNA, LSU-rRNA)"/>
    <property type="evidence" value="ECO:0007669"/>
    <property type="project" value="EnsemblFungi"/>
</dbReference>
<feature type="compositionally biased region" description="Acidic residues" evidence="6">
    <location>
        <begin position="59"/>
        <end position="72"/>
    </location>
</feature>
<keyword evidence="4" id="KW-0539">Nucleus</keyword>
<evidence type="ECO:0000313" key="8">
    <source>
        <dbReference type="Proteomes" id="UP000095085"/>
    </source>
</evidence>
<evidence type="ECO:0000256" key="5">
    <source>
        <dbReference type="PROSITE-ProRule" id="PRU00221"/>
    </source>
</evidence>
<feature type="region of interest" description="Disordered" evidence="6">
    <location>
        <begin position="329"/>
        <end position="352"/>
    </location>
</feature>
<dbReference type="Gene3D" id="2.130.10.10">
    <property type="entry name" value="YVTN repeat-like/Quinoprotein amine dehydrogenase"/>
    <property type="match status" value="1"/>
</dbReference>
<dbReference type="InterPro" id="IPR015943">
    <property type="entry name" value="WD40/YVTN_repeat-like_dom_sf"/>
</dbReference>
<evidence type="ECO:0000256" key="3">
    <source>
        <dbReference type="ARBA" id="ARBA00022737"/>
    </source>
</evidence>
<dbReference type="InterPro" id="IPR039241">
    <property type="entry name" value="Rrp9-like"/>
</dbReference>
<keyword evidence="3" id="KW-0677">Repeat</keyword>
<dbReference type="PROSITE" id="PS50294">
    <property type="entry name" value="WD_REPEATS_REGION"/>
    <property type="match status" value="1"/>
</dbReference>
<dbReference type="OrthoDB" id="189968at2759"/>
<name>A0A1E4RDG4_9ASCO</name>
<organism evidence="7 8">
    <name type="scientific">Hyphopichia burtonii NRRL Y-1933</name>
    <dbReference type="NCBI Taxonomy" id="984485"/>
    <lineage>
        <taxon>Eukaryota</taxon>
        <taxon>Fungi</taxon>
        <taxon>Dikarya</taxon>
        <taxon>Ascomycota</taxon>
        <taxon>Saccharomycotina</taxon>
        <taxon>Pichiomycetes</taxon>
        <taxon>Debaryomycetaceae</taxon>
        <taxon>Hyphopichia</taxon>
    </lineage>
</organism>
<dbReference type="GO" id="GO:0031428">
    <property type="term" value="C:box C/D methylation guide snoRNP complex"/>
    <property type="evidence" value="ECO:0007669"/>
    <property type="project" value="EnsemblFungi"/>
</dbReference>
<dbReference type="SUPFAM" id="SSF50978">
    <property type="entry name" value="WD40 repeat-like"/>
    <property type="match status" value="1"/>
</dbReference>
<dbReference type="GeneID" id="30994093"/>
<dbReference type="InterPro" id="IPR036322">
    <property type="entry name" value="WD40_repeat_dom_sf"/>
</dbReference>
<dbReference type="Pfam" id="PF00400">
    <property type="entry name" value="WD40"/>
    <property type="match status" value="3"/>
</dbReference>
<evidence type="ECO:0000313" key="7">
    <source>
        <dbReference type="EMBL" id="ODV65308.1"/>
    </source>
</evidence>
<feature type="region of interest" description="Disordered" evidence="6">
    <location>
        <begin position="1"/>
        <end position="72"/>
    </location>
</feature>